<evidence type="ECO:0000256" key="14">
    <source>
        <dbReference type="ARBA" id="ARBA00060881"/>
    </source>
</evidence>
<evidence type="ECO:0000256" key="2">
    <source>
        <dbReference type="ARBA" id="ARBA00004067"/>
    </source>
</evidence>
<evidence type="ECO:0000256" key="1">
    <source>
        <dbReference type="ARBA" id="ARBA00001946"/>
    </source>
</evidence>
<name>A0A1G2EV59_9BACT</name>
<dbReference type="SMART" id="SM00532">
    <property type="entry name" value="LIGANc"/>
    <property type="match status" value="1"/>
</dbReference>
<dbReference type="InterPro" id="IPR013840">
    <property type="entry name" value="DNAligase_N"/>
</dbReference>
<evidence type="ECO:0000256" key="4">
    <source>
        <dbReference type="ARBA" id="ARBA00013308"/>
    </source>
</evidence>
<dbReference type="Pfam" id="PF03119">
    <property type="entry name" value="DNA_ligase_ZBD"/>
    <property type="match status" value="1"/>
</dbReference>
<dbReference type="PANTHER" id="PTHR23389:SF9">
    <property type="entry name" value="DNA LIGASE"/>
    <property type="match status" value="1"/>
</dbReference>
<feature type="domain" description="NAD-dependent DNA ligase N-terminal" evidence="16">
    <location>
        <begin position="5"/>
        <end position="458"/>
    </location>
</feature>
<dbReference type="PROSITE" id="PS01055">
    <property type="entry name" value="DNA_LIGASE_N1"/>
    <property type="match status" value="1"/>
</dbReference>
<keyword evidence="5 15" id="KW-0436">Ligase</keyword>
<keyword evidence="12 15" id="KW-0234">DNA repair</keyword>
<evidence type="ECO:0000256" key="11">
    <source>
        <dbReference type="ARBA" id="ARBA00023027"/>
    </source>
</evidence>
<dbReference type="Pfam" id="PF01653">
    <property type="entry name" value="DNA_ligase_aden"/>
    <property type="match status" value="1"/>
</dbReference>
<dbReference type="Gene3D" id="1.10.150.20">
    <property type="entry name" value="5' to 3' exonuclease, C-terminal subdomain"/>
    <property type="match status" value="1"/>
</dbReference>
<dbReference type="NCBIfam" id="NF005932">
    <property type="entry name" value="PRK07956.1"/>
    <property type="match status" value="1"/>
</dbReference>
<dbReference type="EMBL" id="MHMQ01000034">
    <property type="protein sequence ID" value="OGZ29627.1"/>
    <property type="molecule type" value="Genomic_DNA"/>
</dbReference>
<dbReference type="GO" id="GO:0046872">
    <property type="term" value="F:metal ion binding"/>
    <property type="evidence" value="ECO:0007669"/>
    <property type="project" value="UniProtKB-KW"/>
</dbReference>
<comment type="catalytic activity">
    <reaction evidence="13 15">
        <text>NAD(+) + (deoxyribonucleotide)n-3'-hydroxyl + 5'-phospho-(deoxyribonucleotide)m = (deoxyribonucleotide)n+m + AMP + beta-nicotinamide D-nucleotide.</text>
        <dbReference type="EC" id="6.5.1.2"/>
    </reaction>
</comment>
<evidence type="ECO:0000256" key="7">
    <source>
        <dbReference type="ARBA" id="ARBA00022723"/>
    </source>
</evidence>
<dbReference type="Gene3D" id="6.20.10.30">
    <property type="match status" value="1"/>
</dbReference>
<sequence>MDKVEAKKRIEKLKKVIEHHRYLYHVLDKPEISDAALDSLKHELKKLEDEFTDLVTPDSPTQRVGGKALKEFKKAPHAVLMLSLEDVFSKEEVWDWISRNTKIVSASGEAELFAELKFDGLALSLIYQNGELKRAATRGDGRTGEDVTQNIKTIEAVPLSLEIHGTIKENFRAKAEKFLKNGAIEIRGEVLITKNDFQKINTEQKKAGKQIFANPRNLAAGSIRQLDPATTRSRRLDFHAYDLLADFGQSLHSEEHEILSALGFKTDKIARVFKNVNQLFGFHEKISREREKFEYETDGIVVSVNNNDLFKRLGVVGKAPRGAVAFKFAPREATTIVKDIIVQVGRTGALTPVAILEPVGIAGVTVSRATLHNADEIKRLDVRIGDTVIVGRAGDVIPDIKKSLKDLRPKMAKEFRMPKSCPVCAHELKQDGVILRCVNIKCPARHRESLYHFVSRGAFDIEGLGPKIIDVLLDDGLIRDAADLFALKEGDIQPLERFGEKSAQNLVSAIQSRREISLPRF</sequence>
<evidence type="ECO:0000313" key="17">
    <source>
        <dbReference type="EMBL" id="OGZ29627.1"/>
    </source>
</evidence>
<dbReference type="CDD" id="cd00114">
    <property type="entry name" value="LIGANc"/>
    <property type="match status" value="1"/>
</dbReference>
<comment type="caution">
    <text evidence="17">The sequence shown here is derived from an EMBL/GenBank/DDBJ whole genome shotgun (WGS) entry which is preliminary data.</text>
</comment>
<evidence type="ECO:0000256" key="8">
    <source>
        <dbReference type="ARBA" id="ARBA00022763"/>
    </source>
</evidence>
<dbReference type="SUPFAM" id="SSF47781">
    <property type="entry name" value="RuvA domain 2-like"/>
    <property type="match status" value="1"/>
</dbReference>
<comment type="cofactor">
    <cofactor evidence="1">
        <name>Mg(2+)</name>
        <dbReference type="ChEBI" id="CHEBI:18420"/>
    </cofactor>
</comment>
<dbReference type="Gene3D" id="3.30.470.30">
    <property type="entry name" value="DNA ligase/mRNA capping enzyme"/>
    <property type="match status" value="1"/>
</dbReference>
<gene>
    <name evidence="17" type="ORF">A2931_04505</name>
</gene>
<dbReference type="InterPro" id="IPR004150">
    <property type="entry name" value="NAD_DNA_ligase_OB"/>
</dbReference>
<accession>A0A1G2EV59</accession>
<organism evidence="17 18">
    <name type="scientific">Candidatus Niyogibacteria bacterium RIFCSPLOWO2_01_FULL_45_48</name>
    <dbReference type="NCBI Taxonomy" id="1801724"/>
    <lineage>
        <taxon>Bacteria</taxon>
        <taxon>Candidatus Niyogiibacteriota</taxon>
    </lineage>
</organism>
<evidence type="ECO:0000256" key="9">
    <source>
        <dbReference type="ARBA" id="ARBA00022833"/>
    </source>
</evidence>
<dbReference type="InterPro" id="IPR001679">
    <property type="entry name" value="DNA_ligase"/>
</dbReference>
<dbReference type="Pfam" id="PF03120">
    <property type="entry name" value="OB_DNA_ligase"/>
    <property type="match status" value="1"/>
</dbReference>
<dbReference type="GO" id="GO:0006260">
    <property type="term" value="P:DNA replication"/>
    <property type="evidence" value="ECO:0007669"/>
    <property type="project" value="UniProtKB-KW"/>
</dbReference>
<evidence type="ECO:0000256" key="12">
    <source>
        <dbReference type="ARBA" id="ARBA00023204"/>
    </source>
</evidence>
<dbReference type="PROSITE" id="PS01056">
    <property type="entry name" value="DNA_LIGASE_N2"/>
    <property type="match status" value="1"/>
</dbReference>
<keyword evidence="9" id="KW-0862">Zinc</keyword>
<dbReference type="FunFam" id="1.10.150.20:FF:000007">
    <property type="entry name" value="DNA ligase"/>
    <property type="match status" value="1"/>
</dbReference>
<evidence type="ECO:0000256" key="5">
    <source>
        <dbReference type="ARBA" id="ARBA00022598"/>
    </source>
</evidence>
<comment type="similarity">
    <text evidence="14">Belongs to the NAD-dependent DNA ligase family. LigA subfamily.</text>
</comment>
<dbReference type="InterPro" id="IPR018239">
    <property type="entry name" value="DNA_ligase_AS"/>
</dbReference>
<dbReference type="GO" id="GO:0006281">
    <property type="term" value="P:DNA repair"/>
    <property type="evidence" value="ECO:0007669"/>
    <property type="project" value="UniProtKB-KW"/>
</dbReference>
<feature type="non-terminal residue" evidence="17">
    <location>
        <position position="521"/>
    </location>
</feature>
<dbReference type="GO" id="GO:0003911">
    <property type="term" value="F:DNA ligase (NAD+) activity"/>
    <property type="evidence" value="ECO:0007669"/>
    <property type="project" value="UniProtKB-EC"/>
</dbReference>
<dbReference type="InterPro" id="IPR004149">
    <property type="entry name" value="Znf_DNAligase_C4"/>
</dbReference>
<dbReference type="Gene3D" id="2.40.50.140">
    <property type="entry name" value="Nucleic acid-binding proteins"/>
    <property type="match status" value="1"/>
</dbReference>
<evidence type="ECO:0000313" key="18">
    <source>
        <dbReference type="Proteomes" id="UP000177486"/>
    </source>
</evidence>
<dbReference type="AlphaFoldDB" id="A0A1G2EV59"/>
<dbReference type="SUPFAM" id="SSF50249">
    <property type="entry name" value="Nucleic acid-binding proteins"/>
    <property type="match status" value="1"/>
</dbReference>
<evidence type="ECO:0000256" key="13">
    <source>
        <dbReference type="ARBA" id="ARBA00034005"/>
    </source>
</evidence>
<evidence type="ECO:0000256" key="6">
    <source>
        <dbReference type="ARBA" id="ARBA00022705"/>
    </source>
</evidence>
<dbReference type="Gene3D" id="1.10.287.610">
    <property type="entry name" value="Helix hairpin bin"/>
    <property type="match status" value="1"/>
</dbReference>
<dbReference type="HAMAP" id="MF_01588">
    <property type="entry name" value="DNA_ligase_A"/>
    <property type="match status" value="1"/>
</dbReference>
<dbReference type="InterPro" id="IPR010994">
    <property type="entry name" value="RuvA_2-like"/>
</dbReference>
<comment type="function">
    <text evidence="2">DNA ligase that catalyzes the formation of phosphodiester linkages between 5'-phosphoryl and 3'-hydroxyl groups in double-stranded DNA using NAD as a coenzyme and as the energy source for the reaction. It is essential for DNA replication and repair of damaged DNA.</text>
</comment>
<keyword evidence="10" id="KW-0460">Magnesium</keyword>
<evidence type="ECO:0000256" key="3">
    <source>
        <dbReference type="ARBA" id="ARBA00012722"/>
    </source>
</evidence>
<keyword evidence="6 15" id="KW-0235">DNA replication</keyword>
<evidence type="ECO:0000256" key="10">
    <source>
        <dbReference type="ARBA" id="ARBA00022842"/>
    </source>
</evidence>
<keyword evidence="8 15" id="KW-0227">DNA damage</keyword>
<dbReference type="InterPro" id="IPR013839">
    <property type="entry name" value="DNAligase_adenylation"/>
</dbReference>
<keyword evidence="7" id="KW-0479">Metal-binding</keyword>
<proteinExistence type="inferred from homology"/>
<dbReference type="PANTHER" id="PTHR23389">
    <property type="entry name" value="CHROMOSOME TRANSMISSION FIDELITY FACTOR 18"/>
    <property type="match status" value="1"/>
</dbReference>
<dbReference type="GO" id="GO:0005829">
    <property type="term" value="C:cytosol"/>
    <property type="evidence" value="ECO:0007669"/>
    <property type="project" value="TreeGrafter"/>
</dbReference>
<protein>
    <recommendedName>
        <fullName evidence="4 15">DNA ligase</fullName>
        <ecNumber evidence="3 15">6.5.1.2</ecNumber>
    </recommendedName>
</protein>
<dbReference type="EC" id="6.5.1.2" evidence="3 15"/>
<keyword evidence="11 15" id="KW-0520">NAD</keyword>
<dbReference type="NCBIfam" id="TIGR00575">
    <property type="entry name" value="dnlj"/>
    <property type="match status" value="1"/>
</dbReference>
<reference evidence="17 18" key="1">
    <citation type="journal article" date="2016" name="Nat. Commun.">
        <title>Thousands of microbial genomes shed light on interconnected biogeochemical processes in an aquifer system.</title>
        <authorList>
            <person name="Anantharaman K."/>
            <person name="Brown C.T."/>
            <person name="Hug L.A."/>
            <person name="Sharon I."/>
            <person name="Castelle C.J."/>
            <person name="Probst A.J."/>
            <person name="Thomas B.C."/>
            <person name="Singh A."/>
            <person name="Wilkins M.J."/>
            <person name="Karaoz U."/>
            <person name="Brodie E.L."/>
            <person name="Williams K.H."/>
            <person name="Hubbard S.S."/>
            <person name="Banfield J.F."/>
        </authorList>
    </citation>
    <scope>NUCLEOTIDE SEQUENCE [LARGE SCALE GENOMIC DNA]</scope>
</reference>
<dbReference type="InterPro" id="IPR012340">
    <property type="entry name" value="NA-bd_OB-fold"/>
</dbReference>
<evidence type="ECO:0000259" key="16">
    <source>
        <dbReference type="SMART" id="SM00532"/>
    </source>
</evidence>
<dbReference type="SUPFAM" id="SSF56091">
    <property type="entry name" value="DNA ligase/mRNA capping enzyme, catalytic domain"/>
    <property type="match status" value="1"/>
</dbReference>
<dbReference type="InterPro" id="IPR033136">
    <property type="entry name" value="DNA_ligase_CS"/>
</dbReference>
<dbReference type="FunFam" id="2.40.50.140:FF:000012">
    <property type="entry name" value="DNA ligase"/>
    <property type="match status" value="1"/>
</dbReference>
<evidence type="ECO:0000256" key="15">
    <source>
        <dbReference type="RuleBase" id="RU000618"/>
    </source>
</evidence>
<dbReference type="Proteomes" id="UP000177486">
    <property type="component" value="Unassembled WGS sequence"/>
</dbReference>